<comment type="subcellular location">
    <subcellularLocation>
        <location evidence="1">Membrane</location>
        <topology evidence="1">Multi-pass membrane protein</topology>
    </subcellularLocation>
</comment>
<keyword evidence="3 6" id="KW-0812">Transmembrane</keyword>
<dbReference type="GO" id="GO:0042910">
    <property type="term" value="F:xenobiotic transmembrane transporter activity"/>
    <property type="evidence" value="ECO:0007669"/>
    <property type="project" value="InterPro"/>
</dbReference>
<feature type="transmembrane region" description="Helical" evidence="6">
    <location>
        <begin position="136"/>
        <end position="164"/>
    </location>
</feature>
<dbReference type="CDD" id="cd13132">
    <property type="entry name" value="MATE_eukaryotic"/>
    <property type="match status" value="1"/>
</dbReference>
<organism evidence="7 8">
    <name type="scientific">Scleropages formosus</name>
    <name type="common">Asian bonytongue</name>
    <name type="synonym">Osteoglossum formosum</name>
    <dbReference type="NCBI Taxonomy" id="113540"/>
    <lineage>
        <taxon>Eukaryota</taxon>
        <taxon>Metazoa</taxon>
        <taxon>Chordata</taxon>
        <taxon>Craniata</taxon>
        <taxon>Vertebrata</taxon>
        <taxon>Euteleostomi</taxon>
        <taxon>Actinopterygii</taxon>
        <taxon>Neopterygii</taxon>
        <taxon>Teleostei</taxon>
        <taxon>Osteoglossocephala</taxon>
        <taxon>Osteoglossomorpha</taxon>
        <taxon>Osteoglossiformes</taxon>
        <taxon>Osteoglossidae</taxon>
        <taxon>Scleropages</taxon>
    </lineage>
</organism>
<feature type="transmembrane region" description="Helical" evidence="6">
    <location>
        <begin position="92"/>
        <end position="116"/>
    </location>
</feature>
<evidence type="ECO:0000313" key="7">
    <source>
        <dbReference type="Ensembl" id="ENSSFOP00015063210.1"/>
    </source>
</evidence>
<dbReference type="Pfam" id="PF01554">
    <property type="entry name" value="MatE"/>
    <property type="match status" value="2"/>
</dbReference>
<keyword evidence="8" id="KW-1185">Reference proteome</keyword>
<protein>
    <recommendedName>
        <fullName evidence="6">Multidrug and toxin extrusion protein</fullName>
    </recommendedName>
</protein>
<feature type="transmembrane region" description="Helical" evidence="6">
    <location>
        <begin position="428"/>
        <end position="451"/>
    </location>
</feature>
<evidence type="ECO:0000256" key="3">
    <source>
        <dbReference type="ARBA" id="ARBA00022692"/>
    </source>
</evidence>
<sequence length="542" mass="59145">CRYRVAFSQKMEDVRSEERTTVDVSSVSKPGMTQCSCSGFLRRLRAWIPVGYRKEFVHITKLAGPVFIAQLMVFLISFVSTAFCGHLGKMELAAVALATAIINITGFSVGSGLSSACDTLISQTYGSGNLKRVGVILQRGILIFIFLPFSYCSFHIFSIATFLYQLQGRYLQNQGIIWPQVITGAVGNAVNALINYIFLYVLDLGVAGSAAANILSQYSLALLLYIYILWRGLHKATWGGWSIDCLQEWGSFIRLAIPSMLMLCLVWWIYEIGGFLAGLKSEVELGAQSVIYEVTKLAYMFPIGVSVAANVRVGNALGSRDTNQAKLSCKVSMMCAVVVAVCITAAAGASKDVIAYIFTNDEQIRERVAKVMMIYTPFHFFDAIAGVSGGIVKGTGKQTVGAICNLFGYYCVGFPIGVSLMFPAKMGIFGLWIGLLICVILQSTFFIILIARLDWNKATHEAHIMSRQGCSQGIPDEMQQDEVGHTDLEELTRTEPQVAVSTVGDVLAFRTLVLRRGLIIGLMLVVLVGGILINLLLTPAPN</sequence>
<keyword evidence="4 6" id="KW-1133">Transmembrane helix</keyword>
<comment type="similarity">
    <text evidence="2 6">Belongs to the multi antimicrobial extrusion (MATE) (TC 2.A.66.1) family.</text>
</comment>
<evidence type="ECO:0000256" key="1">
    <source>
        <dbReference type="ARBA" id="ARBA00004141"/>
    </source>
</evidence>
<feature type="transmembrane region" description="Helical" evidence="6">
    <location>
        <begin position="517"/>
        <end position="537"/>
    </location>
</feature>
<evidence type="ECO:0000256" key="2">
    <source>
        <dbReference type="ARBA" id="ARBA00010199"/>
    </source>
</evidence>
<feature type="transmembrane region" description="Helical" evidence="6">
    <location>
        <begin position="251"/>
        <end position="270"/>
    </location>
</feature>
<dbReference type="PANTHER" id="PTHR11206">
    <property type="entry name" value="MULTIDRUG RESISTANCE PROTEIN"/>
    <property type="match status" value="1"/>
</dbReference>
<feature type="transmembrane region" description="Helical" evidence="6">
    <location>
        <begin position="210"/>
        <end position="230"/>
    </location>
</feature>
<dbReference type="Ensembl" id="ENSSFOT00015038582.1">
    <property type="protein sequence ID" value="ENSSFOP00015063210.1"/>
    <property type="gene ID" value="ENSSFOG00015005162.2"/>
</dbReference>
<accession>A0A8C9VPT2</accession>
<gene>
    <name evidence="7" type="primary">slc47a3</name>
</gene>
<evidence type="ECO:0000256" key="4">
    <source>
        <dbReference type="ARBA" id="ARBA00022989"/>
    </source>
</evidence>
<dbReference type="InterPro" id="IPR045069">
    <property type="entry name" value="MATE_euk"/>
</dbReference>
<reference evidence="7" key="3">
    <citation type="submission" date="2025-09" db="UniProtKB">
        <authorList>
            <consortium name="Ensembl"/>
        </authorList>
    </citation>
    <scope>IDENTIFICATION</scope>
</reference>
<dbReference type="GO" id="GO:0015297">
    <property type="term" value="F:antiporter activity"/>
    <property type="evidence" value="ECO:0007669"/>
    <property type="project" value="InterPro"/>
</dbReference>
<name>A0A8C9VPT2_SCLFO</name>
<dbReference type="NCBIfam" id="TIGR00797">
    <property type="entry name" value="matE"/>
    <property type="match status" value="1"/>
</dbReference>
<proteinExistence type="inferred from homology"/>
<feature type="transmembrane region" description="Helical" evidence="6">
    <location>
        <begin position="331"/>
        <end position="349"/>
    </location>
</feature>
<dbReference type="InterPro" id="IPR002528">
    <property type="entry name" value="MATE_fam"/>
</dbReference>
<feature type="transmembrane region" description="Helical" evidence="6">
    <location>
        <begin position="176"/>
        <end position="198"/>
    </location>
</feature>
<feature type="transmembrane region" description="Helical" evidence="6">
    <location>
        <begin position="399"/>
        <end position="422"/>
    </location>
</feature>
<dbReference type="OrthoDB" id="2126698at2759"/>
<feature type="transmembrane region" description="Helical" evidence="6">
    <location>
        <begin position="62"/>
        <end position="85"/>
    </location>
</feature>
<keyword evidence="5 6" id="KW-0472">Membrane</keyword>
<evidence type="ECO:0000256" key="5">
    <source>
        <dbReference type="ARBA" id="ARBA00023136"/>
    </source>
</evidence>
<feature type="transmembrane region" description="Helical" evidence="6">
    <location>
        <begin position="369"/>
        <end position="392"/>
    </location>
</feature>
<dbReference type="AlphaFoldDB" id="A0A8C9VPT2"/>
<reference evidence="7" key="2">
    <citation type="submission" date="2025-08" db="UniProtKB">
        <authorList>
            <consortium name="Ensembl"/>
        </authorList>
    </citation>
    <scope>IDENTIFICATION</scope>
</reference>
<dbReference type="Proteomes" id="UP000694397">
    <property type="component" value="Chromosome 10"/>
</dbReference>
<dbReference type="GO" id="GO:1990961">
    <property type="term" value="P:xenobiotic detoxification by transmembrane export across the plasma membrane"/>
    <property type="evidence" value="ECO:0007669"/>
    <property type="project" value="InterPro"/>
</dbReference>
<dbReference type="GeneTree" id="ENSGT00940000163234"/>
<evidence type="ECO:0000313" key="8">
    <source>
        <dbReference type="Proteomes" id="UP000694397"/>
    </source>
</evidence>
<reference evidence="7 8" key="1">
    <citation type="submission" date="2019-04" db="EMBL/GenBank/DDBJ databases">
        <authorList>
            <consortium name="Wellcome Sanger Institute Data Sharing"/>
        </authorList>
    </citation>
    <scope>NUCLEOTIDE SEQUENCE [LARGE SCALE GENOMIC DNA]</scope>
</reference>
<evidence type="ECO:0000256" key="6">
    <source>
        <dbReference type="RuleBase" id="RU004914"/>
    </source>
</evidence>
<dbReference type="GO" id="GO:0016020">
    <property type="term" value="C:membrane"/>
    <property type="evidence" value="ECO:0007669"/>
    <property type="project" value="UniProtKB-SubCell"/>
</dbReference>